<dbReference type="GO" id="GO:0016236">
    <property type="term" value="P:macroautophagy"/>
    <property type="evidence" value="ECO:0007669"/>
    <property type="project" value="TreeGrafter"/>
</dbReference>
<dbReference type="GO" id="GO:0005783">
    <property type="term" value="C:endoplasmic reticulum"/>
    <property type="evidence" value="ECO:0007669"/>
    <property type="project" value="TreeGrafter"/>
</dbReference>
<evidence type="ECO:0000313" key="6">
    <source>
        <dbReference type="EMBL" id="CAE0436087.1"/>
    </source>
</evidence>
<evidence type="ECO:0000256" key="4">
    <source>
        <dbReference type="ARBA" id="ARBA00023136"/>
    </source>
</evidence>
<evidence type="ECO:0000256" key="2">
    <source>
        <dbReference type="ARBA" id="ARBA00022692"/>
    </source>
</evidence>
<feature type="transmembrane region" description="Helical" evidence="5">
    <location>
        <begin position="51"/>
        <end position="70"/>
    </location>
</feature>
<dbReference type="EMBL" id="HBIN01008568">
    <property type="protein sequence ID" value="CAE0436087.1"/>
    <property type="molecule type" value="Transcribed_RNA"/>
</dbReference>
<dbReference type="GO" id="GO:0016020">
    <property type="term" value="C:membrane"/>
    <property type="evidence" value="ECO:0007669"/>
    <property type="project" value="UniProtKB-SubCell"/>
</dbReference>
<accession>A0A7S3PCQ5</accession>
<protein>
    <submittedName>
        <fullName evidence="6">Uncharacterized protein</fullName>
    </submittedName>
</protein>
<organism evidence="6">
    <name type="scientific">Aplanochytrium stocchinoi</name>
    <dbReference type="NCBI Taxonomy" id="215587"/>
    <lineage>
        <taxon>Eukaryota</taxon>
        <taxon>Sar</taxon>
        <taxon>Stramenopiles</taxon>
        <taxon>Bigyra</taxon>
        <taxon>Labyrinthulomycetes</taxon>
        <taxon>Thraustochytrida</taxon>
        <taxon>Thraustochytriidae</taxon>
        <taxon>Aplanochytrium</taxon>
    </lineage>
</organism>
<comment type="subcellular location">
    <subcellularLocation>
        <location evidence="1">Membrane</location>
        <topology evidence="1">Multi-pass membrane protein</topology>
    </subcellularLocation>
</comment>
<dbReference type="PANTHER" id="PTHR21389:SF0">
    <property type="entry name" value="ETOPOSIDE-INDUCED PROTEIN 2.4 HOMOLOG"/>
    <property type="match status" value="1"/>
</dbReference>
<dbReference type="InterPro" id="IPR059112">
    <property type="entry name" value="CysZ/EI24"/>
</dbReference>
<feature type="transmembrane region" description="Helical" evidence="5">
    <location>
        <begin position="142"/>
        <end position="164"/>
    </location>
</feature>
<keyword evidence="2 5" id="KW-0812">Transmembrane</keyword>
<reference evidence="6" key="1">
    <citation type="submission" date="2021-01" db="EMBL/GenBank/DDBJ databases">
        <authorList>
            <person name="Corre E."/>
            <person name="Pelletier E."/>
            <person name="Niang G."/>
            <person name="Scheremetjew M."/>
            <person name="Finn R."/>
            <person name="Kale V."/>
            <person name="Holt S."/>
            <person name="Cochrane G."/>
            <person name="Meng A."/>
            <person name="Brown T."/>
            <person name="Cohen L."/>
        </authorList>
    </citation>
    <scope>NUCLEOTIDE SEQUENCE</scope>
    <source>
        <strain evidence="6">GSBS06</strain>
    </source>
</reference>
<evidence type="ECO:0000256" key="5">
    <source>
        <dbReference type="SAM" id="Phobius"/>
    </source>
</evidence>
<gene>
    <name evidence="6" type="ORF">ASTO00021_LOCUS6359</name>
</gene>
<proteinExistence type="predicted"/>
<feature type="transmembrane region" description="Helical" evidence="5">
    <location>
        <begin position="215"/>
        <end position="233"/>
    </location>
</feature>
<keyword evidence="3 5" id="KW-1133">Transmembrane helix</keyword>
<sequence length="351" mass="39825">MARLLHKKGTVMMKDDVLQVFVSGFLGAVRIHRTLLFVVTSRVTAIRTIQCFTLNGVIFLGSILVFDFLLKPGIFVLGGWMKLLHEDLGGVNVKGIEVEAQDAEAVLEAEGTLDAFSEAGIGNAFDEYFRVVEDGIDNLTSVIFTFAWLVPMYALSFMLNTVWYREIAEQVFQQEKGRLRGNESVAAILRDEIYRLLLMTWSTVLAFLLSLIPLVGTPLCLFYTSWIYAFYCFDYRWTMQGWSFQKRLVFFQEHWVYMLGFGMPCSIVTMWVPQFVGYGLYAMVFPICMILAIIGTPVKHRKTQHVPEAIRMFFPGELMNLALLKMIAPRNKPISNPKPTCSSQSPSSGHS</sequence>
<feature type="transmembrane region" description="Helical" evidence="5">
    <location>
        <begin position="278"/>
        <end position="298"/>
    </location>
</feature>
<evidence type="ECO:0000256" key="3">
    <source>
        <dbReference type="ARBA" id="ARBA00022989"/>
    </source>
</evidence>
<name>A0A7S3PCQ5_9STRA</name>
<dbReference type="PANTHER" id="PTHR21389">
    <property type="entry name" value="P53 INDUCED PROTEIN"/>
    <property type="match status" value="1"/>
</dbReference>
<dbReference type="Pfam" id="PF07264">
    <property type="entry name" value="EI24"/>
    <property type="match status" value="1"/>
</dbReference>
<keyword evidence="4 5" id="KW-0472">Membrane</keyword>
<evidence type="ECO:0000256" key="1">
    <source>
        <dbReference type="ARBA" id="ARBA00004141"/>
    </source>
</evidence>
<dbReference type="AlphaFoldDB" id="A0A7S3PCQ5"/>